<name>A0A656HET6_THINJ</name>
<evidence type="ECO:0000313" key="2">
    <source>
        <dbReference type="Proteomes" id="UP000005317"/>
    </source>
</evidence>
<evidence type="ECO:0000313" key="1">
    <source>
        <dbReference type="EMBL" id="EIJ33986.1"/>
    </source>
</evidence>
<gene>
    <name evidence="1" type="ORF">Thini_1382</name>
</gene>
<proteinExistence type="predicted"/>
<reference evidence="2" key="1">
    <citation type="journal article" date="2011" name="Stand. Genomic Sci.">
        <title>Genome sequence of the filamentous, gliding Thiothrix nivea neotype strain (JP2(T)).</title>
        <authorList>
            <person name="Lapidus A."/>
            <person name="Nolan M."/>
            <person name="Lucas S."/>
            <person name="Glavina Del Rio T."/>
            <person name="Tice H."/>
            <person name="Cheng J.F."/>
            <person name="Tapia R."/>
            <person name="Han C."/>
            <person name="Goodwin L."/>
            <person name="Pitluck S."/>
            <person name="Liolios K."/>
            <person name="Pagani I."/>
            <person name="Ivanova N."/>
            <person name="Huntemann M."/>
            <person name="Mavromatis K."/>
            <person name="Mikhailova N."/>
            <person name="Pati A."/>
            <person name="Chen A."/>
            <person name="Palaniappan K."/>
            <person name="Land M."/>
            <person name="Brambilla E.M."/>
            <person name="Rohde M."/>
            <person name="Abt B."/>
            <person name="Verbarg S."/>
            <person name="Goker M."/>
            <person name="Bristow J."/>
            <person name="Eisen J.A."/>
            <person name="Markowitz V."/>
            <person name="Hugenholtz P."/>
            <person name="Kyrpides N.C."/>
            <person name="Klenk H.P."/>
            <person name="Woyke T."/>
        </authorList>
    </citation>
    <scope>NUCLEOTIDE SEQUENCE [LARGE SCALE GENOMIC DNA]</scope>
    <source>
        <strain evidence="2">ATCC 35100 / DSM 5205 / JP2</strain>
    </source>
</reference>
<keyword evidence="2" id="KW-1185">Reference proteome</keyword>
<protein>
    <submittedName>
        <fullName evidence="1">Uncharacterized protein</fullName>
    </submittedName>
</protein>
<dbReference type="AlphaFoldDB" id="A0A656HET6"/>
<dbReference type="RefSeq" id="WP_002707929.1">
    <property type="nucleotide sequence ID" value="NZ_JH651384.1"/>
</dbReference>
<dbReference type="OrthoDB" id="5624303at2"/>
<organism evidence="1 2">
    <name type="scientific">Thiothrix nivea (strain ATCC 35100 / DSM 5205 / JP2)</name>
    <dbReference type="NCBI Taxonomy" id="870187"/>
    <lineage>
        <taxon>Bacteria</taxon>
        <taxon>Pseudomonadati</taxon>
        <taxon>Pseudomonadota</taxon>
        <taxon>Gammaproteobacteria</taxon>
        <taxon>Thiotrichales</taxon>
        <taxon>Thiotrichaceae</taxon>
        <taxon>Thiothrix</taxon>
    </lineage>
</organism>
<dbReference type="Proteomes" id="UP000005317">
    <property type="component" value="Unassembled WGS sequence"/>
</dbReference>
<sequence length="119" mass="13780">MIKTFTLNAIDHDQDTPEQGSITWHITDENNRKRAVSAVTELSRQGFIKTVKPHNDREMPLVELLSFYVEGESFKIDFSMFNETYGYGPREIFPGKPQPAEPASRRLKESLRHLFPAHF</sequence>
<accession>A0A656HET6</accession>
<dbReference type="EMBL" id="JH651384">
    <property type="protein sequence ID" value="EIJ33986.1"/>
    <property type="molecule type" value="Genomic_DNA"/>
</dbReference>